<feature type="region of interest" description="Disordered" evidence="1">
    <location>
        <begin position="1"/>
        <end position="70"/>
    </location>
</feature>
<dbReference type="AlphaFoldDB" id="A0A9X0D1T8"/>
<feature type="compositionally biased region" description="Polar residues" evidence="1">
    <location>
        <begin position="48"/>
        <end position="59"/>
    </location>
</feature>
<protein>
    <submittedName>
        <fullName evidence="2">Uncharacterized protein</fullName>
    </submittedName>
</protein>
<evidence type="ECO:0000256" key="1">
    <source>
        <dbReference type="SAM" id="MobiDB-lite"/>
    </source>
</evidence>
<proteinExistence type="predicted"/>
<name>A0A9X0D1T8_9CNID</name>
<dbReference type="EMBL" id="MU825891">
    <property type="protein sequence ID" value="KAJ7384042.1"/>
    <property type="molecule type" value="Genomic_DNA"/>
</dbReference>
<gene>
    <name evidence="2" type="ORF">OS493_024056</name>
</gene>
<feature type="compositionally biased region" description="Polar residues" evidence="1">
    <location>
        <begin position="10"/>
        <end position="33"/>
    </location>
</feature>
<reference evidence="2" key="1">
    <citation type="submission" date="2023-01" db="EMBL/GenBank/DDBJ databases">
        <title>Genome assembly of the deep-sea coral Lophelia pertusa.</title>
        <authorList>
            <person name="Herrera S."/>
            <person name="Cordes E."/>
        </authorList>
    </citation>
    <scope>NUCLEOTIDE SEQUENCE</scope>
    <source>
        <strain evidence="2">USNM1676648</strain>
        <tissue evidence="2">Polyp</tissue>
    </source>
</reference>
<evidence type="ECO:0000313" key="3">
    <source>
        <dbReference type="Proteomes" id="UP001163046"/>
    </source>
</evidence>
<organism evidence="2 3">
    <name type="scientific">Desmophyllum pertusum</name>
    <dbReference type="NCBI Taxonomy" id="174260"/>
    <lineage>
        <taxon>Eukaryota</taxon>
        <taxon>Metazoa</taxon>
        <taxon>Cnidaria</taxon>
        <taxon>Anthozoa</taxon>
        <taxon>Hexacorallia</taxon>
        <taxon>Scleractinia</taxon>
        <taxon>Caryophylliina</taxon>
        <taxon>Caryophylliidae</taxon>
        <taxon>Desmophyllum</taxon>
    </lineage>
</organism>
<keyword evidence="3" id="KW-1185">Reference proteome</keyword>
<sequence>MGAKRKHSTITEPSSNSKDSQAAETNLNTTSPRRSMRKSPRTVAGQGAETSETPGTRQSGMKPRSLEQAF</sequence>
<accession>A0A9X0D1T8</accession>
<evidence type="ECO:0000313" key="2">
    <source>
        <dbReference type="EMBL" id="KAJ7384042.1"/>
    </source>
</evidence>
<dbReference type="Proteomes" id="UP001163046">
    <property type="component" value="Unassembled WGS sequence"/>
</dbReference>
<comment type="caution">
    <text evidence="2">The sequence shown here is derived from an EMBL/GenBank/DDBJ whole genome shotgun (WGS) entry which is preliminary data.</text>
</comment>